<organism evidence="1 2">
    <name type="scientific">Dreissena polymorpha</name>
    <name type="common">Zebra mussel</name>
    <name type="synonym">Mytilus polymorpha</name>
    <dbReference type="NCBI Taxonomy" id="45954"/>
    <lineage>
        <taxon>Eukaryota</taxon>
        <taxon>Metazoa</taxon>
        <taxon>Spiralia</taxon>
        <taxon>Lophotrochozoa</taxon>
        <taxon>Mollusca</taxon>
        <taxon>Bivalvia</taxon>
        <taxon>Autobranchia</taxon>
        <taxon>Heteroconchia</taxon>
        <taxon>Euheterodonta</taxon>
        <taxon>Imparidentia</taxon>
        <taxon>Neoheterodontei</taxon>
        <taxon>Myida</taxon>
        <taxon>Dreissenoidea</taxon>
        <taxon>Dreissenidae</taxon>
        <taxon>Dreissena</taxon>
    </lineage>
</organism>
<dbReference type="Proteomes" id="UP000828390">
    <property type="component" value="Unassembled WGS sequence"/>
</dbReference>
<protein>
    <submittedName>
        <fullName evidence="1">Uncharacterized protein</fullName>
    </submittedName>
</protein>
<proteinExistence type="predicted"/>
<dbReference type="EMBL" id="JAIWYP010000001">
    <property type="protein sequence ID" value="KAH3888648.1"/>
    <property type="molecule type" value="Genomic_DNA"/>
</dbReference>
<dbReference type="AlphaFoldDB" id="A0A9D4N2Y0"/>
<sequence length="231" mass="25218">MGSFASLAFGAFGNKSGSFWSVLGTPKMRRGKSEDILAGNKIVHSSDTTVQSEKRHSKGKLLGFLGSSADYLRGKINRNGHHTSLDSDSIQTHFKSSIPMQQNGHIGKRLVRGETIDTLSTESNDDITDRNCNVDDLSKQETVESSVAEADFSNAASPKNDLVFMHRAHSDSVGTRPPLQHGSRLLDSLDSMDIQRRASFGAMDSLTVHYRNPYNHSCSINNIDGKNHGNA</sequence>
<gene>
    <name evidence="1" type="ORF">DPMN_012688</name>
</gene>
<reference evidence="1" key="2">
    <citation type="submission" date="2020-11" db="EMBL/GenBank/DDBJ databases">
        <authorList>
            <person name="McCartney M.A."/>
            <person name="Auch B."/>
            <person name="Kono T."/>
            <person name="Mallez S."/>
            <person name="Becker A."/>
            <person name="Gohl D.M."/>
            <person name="Silverstein K.A.T."/>
            <person name="Koren S."/>
            <person name="Bechman K.B."/>
            <person name="Herman A."/>
            <person name="Abrahante J.E."/>
            <person name="Garbe J."/>
        </authorList>
    </citation>
    <scope>NUCLEOTIDE SEQUENCE</scope>
    <source>
        <strain evidence="1">Duluth1</strain>
        <tissue evidence="1">Whole animal</tissue>
    </source>
</reference>
<evidence type="ECO:0000313" key="2">
    <source>
        <dbReference type="Proteomes" id="UP000828390"/>
    </source>
</evidence>
<accession>A0A9D4N2Y0</accession>
<keyword evidence="2" id="KW-1185">Reference proteome</keyword>
<comment type="caution">
    <text evidence="1">The sequence shown here is derived from an EMBL/GenBank/DDBJ whole genome shotgun (WGS) entry which is preliminary data.</text>
</comment>
<name>A0A9D4N2Y0_DREPO</name>
<reference evidence="1" key="1">
    <citation type="journal article" date="2019" name="bioRxiv">
        <title>The Genome of the Zebra Mussel, Dreissena polymorpha: A Resource for Invasive Species Research.</title>
        <authorList>
            <person name="McCartney M.A."/>
            <person name="Auch B."/>
            <person name="Kono T."/>
            <person name="Mallez S."/>
            <person name="Zhang Y."/>
            <person name="Obille A."/>
            <person name="Becker A."/>
            <person name="Abrahante J.E."/>
            <person name="Garbe J."/>
            <person name="Badalamenti J.P."/>
            <person name="Herman A."/>
            <person name="Mangelson H."/>
            <person name="Liachko I."/>
            <person name="Sullivan S."/>
            <person name="Sone E.D."/>
            <person name="Koren S."/>
            <person name="Silverstein K.A.T."/>
            <person name="Beckman K.B."/>
            <person name="Gohl D.M."/>
        </authorList>
    </citation>
    <scope>NUCLEOTIDE SEQUENCE</scope>
    <source>
        <strain evidence="1">Duluth1</strain>
        <tissue evidence="1">Whole animal</tissue>
    </source>
</reference>
<evidence type="ECO:0000313" key="1">
    <source>
        <dbReference type="EMBL" id="KAH3888648.1"/>
    </source>
</evidence>